<evidence type="ECO:0000313" key="3">
    <source>
        <dbReference type="Proteomes" id="UP001265259"/>
    </source>
</evidence>
<organism evidence="2 3">
    <name type="scientific">Tropicimonas omnivorans</name>
    <dbReference type="NCBI Taxonomy" id="3075590"/>
    <lineage>
        <taxon>Bacteria</taxon>
        <taxon>Pseudomonadati</taxon>
        <taxon>Pseudomonadota</taxon>
        <taxon>Alphaproteobacteria</taxon>
        <taxon>Rhodobacterales</taxon>
        <taxon>Roseobacteraceae</taxon>
        <taxon>Tropicimonas</taxon>
    </lineage>
</organism>
<feature type="coiled-coil region" evidence="1">
    <location>
        <begin position="63"/>
        <end position="90"/>
    </location>
</feature>
<dbReference type="Pfam" id="PF05164">
    <property type="entry name" value="ZapA"/>
    <property type="match status" value="1"/>
</dbReference>
<name>A0ABU3DJA9_9RHOB</name>
<dbReference type="Gene3D" id="3.30.160.880">
    <property type="entry name" value="Cell division protein ZapA protomer, N-terminal domain"/>
    <property type="match status" value="1"/>
</dbReference>
<evidence type="ECO:0000313" key="2">
    <source>
        <dbReference type="EMBL" id="MDT0683799.1"/>
    </source>
</evidence>
<keyword evidence="3" id="KW-1185">Reference proteome</keyword>
<keyword evidence="2" id="KW-0132">Cell division</keyword>
<dbReference type="SUPFAM" id="SSF102829">
    <property type="entry name" value="Cell division protein ZapA-like"/>
    <property type="match status" value="1"/>
</dbReference>
<dbReference type="EMBL" id="JAVRHL010000003">
    <property type="protein sequence ID" value="MDT0683799.1"/>
    <property type="molecule type" value="Genomic_DNA"/>
</dbReference>
<gene>
    <name evidence="2" type="ORF">RM543_13995</name>
</gene>
<comment type="caution">
    <text evidence="2">The sequence shown here is derived from an EMBL/GenBank/DDBJ whole genome shotgun (WGS) entry which is preliminary data.</text>
</comment>
<keyword evidence="2" id="KW-0131">Cell cycle</keyword>
<sequence length="130" mass="14228">MPEVNITIGGRDFTVACQEGEERFLHAAAQMLDREASTLVDQLGRVPETRMLLMAGLMLADRTAALEDRAKAAEDSLARQERLIEEMRTAPAPEPRRVEVPVVPESVTQLLSEMAARAESAADLLEKKAG</sequence>
<dbReference type="InterPro" id="IPR036192">
    <property type="entry name" value="Cell_div_ZapA-like_sf"/>
</dbReference>
<accession>A0ABU3DJA9</accession>
<dbReference type="InterPro" id="IPR007838">
    <property type="entry name" value="Cell_div_ZapA-like"/>
</dbReference>
<dbReference type="InterPro" id="IPR042233">
    <property type="entry name" value="Cell_div_ZapA_N"/>
</dbReference>
<dbReference type="GO" id="GO:0051301">
    <property type="term" value="P:cell division"/>
    <property type="evidence" value="ECO:0007669"/>
    <property type="project" value="UniProtKB-KW"/>
</dbReference>
<keyword evidence="1" id="KW-0175">Coiled coil</keyword>
<reference evidence="2 3" key="1">
    <citation type="submission" date="2023-09" db="EMBL/GenBank/DDBJ databases">
        <authorList>
            <person name="Rey-Velasco X."/>
        </authorList>
    </citation>
    <scope>NUCLEOTIDE SEQUENCE [LARGE SCALE GENOMIC DNA]</scope>
    <source>
        <strain evidence="2 3">F158</strain>
    </source>
</reference>
<protein>
    <submittedName>
        <fullName evidence="2">Cell division protein ZapA</fullName>
    </submittedName>
</protein>
<dbReference type="Proteomes" id="UP001265259">
    <property type="component" value="Unassembled WGS sequence"/>
</dbReference>
<evidence type="ECO:0000256" key="1">
    <source>
        <dbReference type="SAM" id="Coils"/>
    </source>
</evidence>
<dbReference type="RefSeq" id="WP_311692684.1">
    <property type="nucleotide sequence ID" value="NZ_JAVRHL010000003.1"/>
</dbReference>
<proteinExistence type="predicted"/>